<evidence type="ECO:0000256" key="4">
    <source>
        <dbReference type="ARBA" id="ARBA00022764"/>
    </source>
</evidence>
<dbReference type="PANTHER" id="PTHR33751">
    <property type="entry name" value="CBB3-TYPE CYTOCHROME C OXIDASE SUBUNIT FIXP"/>
    <property type="match status" value="1"/>
</dbReference>
<dbReference type="PROSITE" id="PS51007">
    <property type="entry name" value="CYTC"/>
    <property type="match status" value="2"/>
</dbReference>
<reference evidence="9" key="1">
    <citation type="submission" date="2020-11" db="EMBL/GenBank/DDBJ databases">
        <title>Azospira inquinata sp. nov.</title>
        <authorList>
            <person name="Moe W.M."/>
            <person name="Mikes M.C."/>
        </authorList>
    </citation>
    <scope>NUCLEOTIDE SEQUENCE</scope>
    <source>
        <strain evidence="9">Azo-3</strain>
    </source>
</reference>
<dbReference type="PIRSF" id="PIRSF000005">
    <property type="entry name" value="Cytochrome_c4"/>
    <property type="match status" value="1"/>
</dbReference>
<evidence type="ECO:0000259" key="8">
    <source>
        <dbReference type="PROSITE" id="PS51007"/>
    </source>
</evidence>
<evidence type="ECO:0000256" key="6">
    <source>
        <dbReference type="ARBA" id="ARBA00023004"/>
    </source>
</evidence>
<evidence type="ECO:0000256" key="1">
    <source>
        <dbReference type="ARBA" id="ARBA00004418"/>
    </source>
</evidence>
<evidence type="ECO:0000256" key="5">
    <source>
        <dbReference type="ARBA" id="ARBA00022982"/>
    </source>
</evidence>
<dbReference type="GO" id="GO:0009055">
    <property type="term" value="F:electron transfer activity"/>
    <property type="evidence" value="ECO:0007669"/>
    <property type="project" value="InterPro"/>
</dbReference>
<name>A0A975SQ71_9RHOO</name>
<evidence type="ECO:0000256" key="7">
    <source>
        <dbReference type="PROSITE-ProRule" id="PRU00433"/>
    </source>
</evidence>
<dbReference type="GO" id="GO:0046872">
    <property type="term" value="F:metal ion binding"/>
    <property type="evidence" value="ECO:0007669"/>
    <property type="project" value="UniProtKB-KW"/>
</dbReference>
<dbReference type="GO" id="GO:0020037">
    <property type="term" value="F:heme binding"/>
    <property type="evidence" value="ECO:0007669"/>
    <property type="project" value="InterPro"/>
</dbReference>
<dbReference type="PANTHER" id="PTHR33751:SF9">
    <property type="entry name" value="CYTOCHROME C4"/>
    <property type="match status" value="1"/>
</dbReference>
<dbReference type="Proteomes" id="UP000683428">
    <property type="component" value="Chromosome"/>
</dbReference>
<dbReference type="Pfam" id="PF00034">
    <property type="entry name" value="Cytochrom_C"/>
    <property type="match status" value="2"/>
</dbReference>
<comment type="subcellular location">
    <subcellularLocation>
        <location evidence="1">Periplasm</location>
    </subcellularLocation>
</comment>
<keyword evidence="2" id="KW-0813">Transport</keyword>
<dbReference type="InterPro" id="IPR009056">
    <property type="entry name" value="Cyt_c-like_dom"/>
</dbReference>
<evidence type="ECO:0000313" key="10">
    <source>
        <dbReference type="Proteomes" id="UP000683428"/>
    </source>
</evidence>
<dbReference type="InterPro" id="IPR050597">
    <property type="entry name" value="Cytochrome_c_Oxidase_Subunit"/>
</dbReference>
<evidence type="ECO:0000256" key="2">
    <source>
        <dbReference type="ARBA" id="ARBA00022448"/>
    </source>
</evidence>
<accession>A0A975SQ71</accession>
<protein>
    <submittedName>
        <fullName evidence="9">C-type cytochrome</fullName>
    </submittedName>
</protein>
<keyword evidence="7" id="KW-0349">Heme</keyword>
<sequence>MAQVTAQQTAAQNRLKTVLADPNATRAAVVAGKKASFFCANCHGEDGNSRYPEVPNLAGQHPVYLLEQIRKFGSGQRKDQFMQGLIKVLSEEEQVQIAVYFAESKVKPGRSDAALAAQGKNLFGKLCVRCHGEQARGAEAIPRLAGQQREYLTKSITRYRDKTGERINTLMQIATAPLNNGDIAAITAYLTSLK</sequence>
<dbReference type="EMBL" id="CP064782">
    <property type="protein sequence ID" value="QWT50544.1"/>
    <property type="molecule type" value="Genomic_DNA"/>
</dbReference>
<proteinExistence type="predicted"/>
<gene>
    <name evidence="9" type="ORF">Azoinq_11720</name>
</gene>
<dbReference type="InterPro" id="IPR024167">
    <property type="entry name" value="Cytochrome_c4-like"/>
</dbReference>
<keyword evidence="10" id="KW-1185">Reference proteome</keyword>
<dbReference type="AlphaFoldDB" id="A0A975SQ71"/>
<keyword evidence="5" id="KW-0249">Electron transport</keyword>
<feature type="domain" description="Cytochrome c" evidence="8">
    <location>
        <begin position="27"/>
        <end position="105"/>
    </location>
</feature>
<keyword evidence="4" id="KW-0574">Periplasm</keyword>
<dbReference type="KEGG" id="aiq:Azoinq_11720"/>
<keyword evidence="6 7" id="KW-0408">Iron</keyword>
<evidence type="ECO:0000313" key="9">
    <source>
        <dbReference type="EMBL" id="QWT50544.1"/>
    </source>
</evidence>
<evidence type="ECO:0000256" key="3">
    <source>
        <dbReference type="ARBA" id="ARBA00022723"/>
    </source>
</evidence>
<organism evidence="9 10">
    <name type="scientific">Azospira inquinata</name>
    <dbReference type="NCBI Taxonomy" id="2785627"/>
    <lineage>
        <taxon>Bacteria</taxon>
        <taxon>Pseudomonadati</taxon>
        <taxon>Pseudomonadota</taxon>
        <taxon>Betaproteobacteria</taxon>
        <taxon>Rhodocyclales</taxon>
        <taxon>Rhodocyclaceae</taxon>
        <taxon>Azospira</taxon>
    </lineage>
</organism>
<keyword evidence="3 7" id="KW-0479">Metal-binding</keyword>
<feature type="domain" description="Cytochrome c" evidence="8">
    <location>
        <begin position="114"/>
        <end position="194"/>
    </location>
</feature>